<reference evidence="1" key="2">
    <citation type="submission" date="2020-09" db="EMBL/GenBank/DDBJ databases">
        <authorList>
            <person name="Sun Q."/>
            <person name="Ohkuma M."/>
        </authorList>
    </citation>
    <scope>NUCLEOTIDE SEQUENCE</scope>
    <source>
        <strain evidence="1">JCM 5016</strain>
    </source>
</reference>
<proteinExistence type="predicted"/>
<gene>
    <name evidence="1" type="ORF">GCM10010389_65950</name>
</gene>
<evidence type="ECO:0000313" key="2">
    <source>
        <dbReference type="Proteomes" id="UP000623010"/>
    </source>
</evidence>
<sequence>MAGYCKVEFEGLFRLVRDLGECADGMRSAMKQLKDIGPKGAGSDELEEACDYFQKKWGHGIGLIAEATGGITEKVARAGRLYQHLDDRVAATVRSVRTAER</sequence>
<organism evidence="1 2">
    <name type="scientific">Streptomyces echinoruber</name>
    <dbReference type="NCBI Taxonomy" id="68898"/>
    <lineage>
        <taxon>Bacteria</taxon>
        <taxon>Bacillati</taxon>
        <taxon>Actinomycetota</taxon>
        <taxon>Actinomycetes</taxon>
        <taxon>Kitasatosporales</taxon>
        <taxon>Streptomycetaceae</taxon>
        <taxon>Streptomyces</taxon>
    </lineage>
</organism>
<comment type="caution">
    <text evidence="1">The sequence shown here is derived from an EMBL/GenBank/DDBJ whole genome shotgun (WGS) entry which is preliminary data.</text>
</comment>
<evidence type="ECO:0000313" key="1">
    <source>
        <dbReference type="EMBL" id="GHA18928.1"/>
    </source>
</evidence>
<keyword evidence="2" id="KW-1185">Reference proteome</keyword>
<dbReference type="Proteomes" id="UP000623010">
    <property type="component" value="Unassembled WGS sequence"/>
</dbReference>
<name>A0A918VRK9_9ACTN</name>
<reference evidence="1" key="1">
    <citation type="journal article" date="2014" name="Int. J. Syst. Evol. Microbiol.">
        <title>Complete genome sequence of Corynebacterium casei LMG S-19264T (=DSM 44701T), isolated from a smear-ripened cheese.</title>
        <authorList>
            <consortium name="US DOE Joint Genome Institute (JGI-PGF)"/>
            <person name="Walter F."/>
            <person name="Albersmeier A."/>
            <person name="Kalinowski J."/>
            <person name="Ruckert C."/>
        </authorList>
    </citation>
    <scope>NUCLEOTIDE SEQUENCE</scope>
    <source>
        <strain evidence="1">JCM 5016</strain>
    </source>
</reference>
<dbReference type="AlphaFoldDB" id="A0A918VRK9"/>
<accession>A0A918VRK9</accession>
<dbReference type="EMBL" id="BMWH01000059">
    <property type="protein sequence ID" value="GHA18928.1"/>
    <property type="molecule type" value="Genomic_DNA"/>
</dbReference>
<dbReference type="RefSeq" id="WP_190061200.1">
    <property type="nucleotide sequence ID" value="NZ_BMWH01000059.1"/>
</dbReference>
<protein>
    <submittedName>
        <fullName evidence="1">Uncharacterized protein</fullName>
    </submittedName>
</protein>